<proteinExistence type="predicted"/>
<dbReference type="EMBL" id="LAZR01058036">
    <property type="protein sequence ID" value="KKK70760.1"/>
    <property type="molecule type" value="Genomic_DNA"/>
</dbReference>
<sequence length="248" mass="28661">MTDFHKIGELLLKLSIEFSIKNNIPEIYLSHFTQETDYLVDLIEEYGFKKVAVMKHKWSETPEDVYLKKLIIESEEVIALKPTEISQIFYPSFYNGFGVKKHIIPIQPQYHERLFTDFPRRQSTLNEFSGNFIIEGNTIKKAYLSHSSSKKMEPGDIIIFYRSKDMKSVVSLGVIESVYYNVSDPNEITSTVGKRSVYSSSEINEIALQPTTIILFNHHFHFKKPITLKNLLKLDILNGSPQSIMEIS</sequence>
<reference evidence="1" key="1">
    <citation type="journal article" date="2015" name="Nature">
        <title>Complex archaea that bridge the gap between prokaryotes and eukaryotes.</title>
        <authorList>
            <person name="Spang A."/>
            <person name="Saw J.H."/>
            <person name="Jorgensen S.L."/>
            <person name="Zaremba-Niedzwiedzka K."/>
            <person name="Martijn J."/>
            <person name="Lind A.E."/>
            <person name="van Eijk R."/>
            <person name="Schleper C."/>
            <person name="Guy L."/>
            <person name="Ettema T.J."/>
        </authorList>
    </citation>
    <scope>NUCLEOTIDE SEQUENCE</scope>
</reference>
<feature type="non-terminal residue" evidence="1">
    <location>
        <position position="248"/>
    </location>
</feature>
<comment type="caution">
    <text evidence="1">The sequence shown here is derived from an EMBL/GenBank/DDBJ whole genome shotgun (WGS) entry which is preliminary data.</text>
</comment>
<dbReference type="SUPFAM" id="SSF88697">
    <property type="entry name" value="PUA domain-like"/>
    <property type="match status" value="1"/>
</dbReference>
<dbReference type="InterPro" id="IPR015947">
    <property type="entry name" value="PUA-like_sf"/>
</dbReference>
<protein>
    <submittedName>
        <fullName evidence="1">Uncharacterized protein</fullName>
    </submittedName>
</protein>
<evidence type="ECO:0000313" key="1">
    <source>
        <dbReference type="EMBL" id="KKK70760.1"/>
    </source>
</evidence>
<name>A0A0F8YAP3_9ZZZZ</name>
<dbReference type="Gene3D" id="2.30.130.30">
    <property type="entry name" value="Hypothetical protein"/>
    <property type="match status" value="1"/>
</dbReference>
<organism evidence="1">
    <name type="scientific">marine sediment metagenome</name>
    <dbReference type="NCBI Taxonomy" id="412755"/>
    <lineage>
        <taxon>unclassified sequences</taxon>
        <taxon>metagenomes</taxon>
        <taxon>ecological metagenomes</taxon>
    </lineage>
</organism>
<gene>
    <name evidence="1" type="ORF">LCGC14_2920730</name>
</gene>
<accession>A0A0F8YAP3</accession>
<dbReference type="AlphaFoldDB" id="A0A0F8YAP3"/>